<feature type="transmembrane region" description="Helical" evidence="1">
    <location>
        <begin position="73"/>
        <end position="91"/>
    </location>
</feature>
<dbReference type="RefSeq" id="WP_184941898.1">
    <property type="nucleotide sequence ID" value="NZ_BAAAWZ010000001.1"/>
</dbReference>
<proteinExistence type="predicted"/>
<evidence type="ECO:0000256" key="1">
    <source>
        <dbReference type="SAM" id="Phobius"/>
    </source>
</evidence>
<protein>
    <recommendedName>
        <fullName evidence="4">Integral membrane protein</fullName>
    </recommendedName>
</protein>
<dbReference type="EMBL" id="JACHJJ010000008">
    <property type="protein sequence ID" value="MBB5963626.1"/>
    <property type="molecule type" value="Genomic_DNA"/>
</dbReference>
<name>A0A841D888_PLAVE</name>
<gene>
    <name evidence="2" type="ORF">FHS22_002906</name>
</gene>
<reference evidence="2 3" key="1">
    <citation type="submission" date="2020-08" db="EMBL/GenBank/DDBJ databases">
        <title>Genomic Encyclopedia of Type Strains, Phase III (KMG-III): the genomes of soil and plant-associated and newly described type strains.</title>
        <authorList>
            <person name="Whitman W."/>
        </authorList>
    </citation>
    <scope>NUCLEOTIDE SEQUENCE [LARGE SCALE GENOMIC DNA]</scope>
    <source>
        <strain evidence="2 3">CECT 3303</strain>
    </source>
</reference>
<evidence type="ECO:0008006" key="4">
    <source>
        <dbReference type="Google" id="ProtNLM"/>
    </source>
</evidence>
<evidence type="ECO:0000313" key="2">
    <source>
        <dbReference type="EMBL" id="MBB5963626.1"/>
    </source>
</evidence>
<organism evidence="2 3">
    <name type="scientific">Planomonospora venezuelensis</name>
    <dbReference type="NCBI Taxonomy" id="1999"/>
    <lineage>
        <taxon>Bacteria</taxon>
        <taxon>Bacillati</taxon>
        <taxon>Actinomycetota</taxon>
        <taxon>Actinomycetes</taxon>
        <taxon>Streptosporangiales</taxon>
        <taxon>Streptosporangiaceae</taxon>
        <taxon>Planomonospora</taxon>
    </lineage>
</organism>
<sequence>MPTPRFFPFLRAAIALQAAMILIQAVTAGLLLSSPGGRTVHGISAVAVLAAGLLHLAAAILVWRPGGGPARTVAPAAGLLIGTLAEMAFGVMHLKTLHVPVGVLMFGGSVMLLARVMPRRRAETAVAA</sequence>
<evidence type="ECO:0000313" key="3">
    <source>
        <dbReference type="Proteomes" id="UP000562352"/>
    </source>
</evidence>
<comment type="caution">
    <text evidence="2">The sequence shown here is derived from an EMBL/GenBank/DDBJ whole genome shotgun (WGS) entry which is preliminary data.</text>
</comment>
<dbReference type="Proteomes" id="UP000562352">
    <property type="component" value="Unassembled WGS sequence"/>
</dbReference>
<keyword evidence="3" id="KW-1185">Reference proteome</keyword>
<keyword evidence="1" id="KW-0472">Membrane</keyword>
<dbReference type="AlphaFoldDB" id="A0A841D888"/>
<keyword evidence="1" id="KW-1133">Transmembrane helix</keyword>
<accession>A0A841D888</accession>
<feature type="transmembrane region" description="Helical" evidence="1">
    <location>
        <begin position="12"/>
        <end position="33"/>
    </location>
</feature>
<feature type="transmembrane region" description="Helical" evidence="1">
    <location>
        <begin position="97"/>
        <end position="114"/>
    </location>
</feature>
<feature type="transmembrane region" description="Helical" evidence="1">
    <location>
        <begin position="39"/>
        <end position="61"/>
    </location>
</feature>
<keyword evidence="1" id="KW-0812">Transmembrane</keyword>